<accession>M3XQS2</accession>
<dbReference type="InParanoid" id="M3XQS2"/>
<dbReference type="EMBL" id="AEYP01111929">
    <property type="status" value="NOT_ANNOTATED_CDS"/>
    <property type="molecule type" value="Genomic_DNA"/>
</dbReference>
<dbReference type="AlphaFoldDB" id="M3XQS2"/>
<proteinExistence type="predicted"/>
<sequence>MRTKQRMEGSKGGWEIAGRSHLLGPLASHPDPGLSTVLSGGSCTLGLRDARGHLGLGGSCWHNILRLHPPSLGESLSGLGRLGPGGCPFPGWCRLGHPRGGSTGALWGSLLGRGGPLGAWKGHATDTCWLGEIKDIVLTQESCLGPGGIHLTSTWSLSESTGGTGALGSGLLGLGDWLGGG</sequence>
<name>M3XQS2_MUSPF</name>
<evidence type="ECO:0000313" key="1">
    <source>
        <dbReference type="Ensembl" id="ENSMPUP00000001422.1"/>
    </source>
</evidence>
<reference evidence="1" key="1">
    <citation type="submission" date="2024-06" db="UniProtKB">
        <authorList>
            <consortium name="Ensembl"/>
        </authorList>
    </citation>
    <scope>IDENTIFICATION</scope>
</reference>
<protein>
    <submittedName>
        <fullName evidence="1">Uncharacterized protein</fullName>
    </submittedName>
</protein>
<organism evidence="1">
    <name type="scientific">Mustela putorius furo</name>
    <name type="common">European domestic ferret</name>
    <name type="synonym">Mustela furo</name>
    <dbReference type="NCBI Taxonomy" id="9669"/>
    <lineage>
        <taxon>Eukaryota</taxon>
        <taxon>Metazoa</taxon>
        <taxon>Chordata</taxon>
        <taxon>Craniata</taxon>
        <taxon>Vertebrata</taxon>
        <taxon>Euteleostomi</taxon>
        <taxon>Mammalia</taxon>
        <taxon>Eutheria</taxon>
        <taxon>Laurasiatheria</taxon>
        <taxon>Carnivora</taxon>
        <taxon>Caniformia</taxon>
        <taxon>Musteloidea</taxon>
        <taxon>Mustelidae</taxon>
        <taxon>Mustelinae</taxon>
        <taxon>Mustela</taxon>
    </lineage>
</organism>
<dbReference type="Ensembl" id="ENSMPUT00000001451.1">
    <property type="protein sequence ID" value="ENSMPUP00000001422.1"/>
    <property type="gene ID" value="ENSMPUG00000001434.1"/>
</dbReference>
<dbReference type="HOGENOM" id="CLU_1492420_0_0_1"/>